<proteinExistence type="predicted"/>
<keyword evidence="3" id="KW-1185">Reference proteome</keyword>
<dbReference type="Pfam" id="PF04248">
    <property type="entry name" value="NTP_transf_9"/>
    <property type="match status" value="1"/>
</dbReference>
<reference evidence="2 3" key="1">
    <citation type="submission" date="2017-09" db="EMBL/GenBank/DDBJ databases">
        <authorList>
            <person name="Ehlers B."/>
            <person name="Leendertz F.H."/>
        </authorList>
    </citation>
    <scope>NUCLEOTIDE SEQUENCE [LARGE SCALE GENOMIC DNA]</scope>
    <source>
        <strain evidence="2 3">CGMCC 1.05381</strain>
    </source>
</reference>
<evidence type="ECO:0000259" key="1">
    <source>
        <dbReference type="Pfam" id="PF04248"/>
    </source>
</evidence>
<dbReference type="EMBL" id="OCST01000002">
    <property type="protein sequence ID" value="SOE59783.1"/>
    <property type="molecule type" value="Genomic_DNA"/>
</dbReference>
<dbReference type="InterPro" id="IPR007361">
    <property type="entry name" value="DUF427"/>
</dbReference>
<dbReference type="PANTHER" id="PTHR34310">
    <property type="entry name" value="DUF427 DOMAIN PROTEIN (AFU_ORTHOLOGUE AFUA_3G02220)"/>
    <property type="match status" value="1"/>
</dbReference>
<organism evidence="2 3">
    <name type="scientific">Salinibacterium xinjiangense</name>
    <dbReference type="NCBI Taxonomy" id="386302"/>
    <lineage>
        <taxon>Bacteria</taxon>
        <taxon>Bacillati</taxon>
        <taxon>Actinomycetota</taxon>
        <taxon>Actinomycetes</taxon>
        <taxon>Micrococcales</taxon>
        <taxon>Microbacteriaceae</taxon>
        <taxon>Salinibacterium</taxon>
    </lineage>
</organism>
<evidence type="ECO:0000313" key="2">
    <source>
        <dbReference type="EMBL" id="SOE59783.1"/>
    </source>
</evidence>
<dbReference type="RefSeq" id="WP_097060133.1">
    <property type="nucleotide sequence ID" value="NZ_BMLC01000001.1"/>
</dbReference>
<dbReference type="Gene3D" id="2.170.150.40">
    <property type="entry name" value="Domain of unknown function (DUF427)"/>
    <property type="match status" value="1"/>
</dbReference>
<feature type="domain" description="DUF427" evidence="1">
    <location>
        <begin position="1"/>
        <end position="95"/>
    </location>
</feature>
<name>A0A2C8Z7D6_9MICO</name>
<protein>
    <submittedName>
        <fullName evidence="2">Uncharacterized conserved protein, DUF427 family</fullName>
    </submittedName>
</protein>
<gene>
    <name evidence="2" type="ORF">SAMN06296378_0989</name>
</gene>
<dbReference type="AlphaFoldDB" id="A0A2C8Z7D6"/>
<dbReference type="OrthoDB" id="9815163at2"/>
<dbReference type="PANTHER" id="PTHR34310:SF5">
    <property type="entry name" value="DUF427 DOMAIN PROTEIN (AFU_ORTHOLOGUE AFUA_3G02220)"/>
    <property type="match status" value="1"/>
</dbReference>
<sequence>MKAMLGDTIIAEAPKEDLISIEGNWYFPPSSVTSELLEKSTTPYHCPWKGDCQYFSVKDGDTLLQDRAFSYPEPLPGSRERVGKDFANYVAFWKDVKVVD</sequence>
<accession>A0A2C8Z7D6</accession>
<dbReference type="InterPro" id="IPR038694">
    <property type="entry name" value="DUF427_sf"/>
</dbReference>
<evidence type="ECO:0000313" key="3">
    <source>
        <dbReference type="Proteomes" id="UP000219440"/>
    </source>
</evidence>
<dbReference type="Proteomes" id="UP000219440">
    <property type="component" value="Unassembled WGS sequence"/>
</dbReference>